<feature type="transmembrane region" description="Helical" evidence="1">
    <location>
        <begin position="49"/>
        <end position="76"/>
    </location>
</feature>
<dbReference type="Pfam" id="PF25928">
    <property type="entry name" value="DUF7973"/>
    <property type="match status" value="2"/>
</dbReference>
<comment type="caution">
    <text evidence="3">The sequence shown here is derived from an EMBL/GenBank/DDBJ whole genome shotgun (WGS) entry which is preliminary data.</text>
</comment>
<dbReference type="STRING" id="214095.RU97_GL002224"/>
<feature type="transmembrane region" description="Helical" evidence="1">
    <location>
        <begin position="242"/>
        <end position="260"/>
    </location>
</feature>
<gene>
    <name evidence="3" type="ORF">RU97_GL002224</name>
</gene>
<protein>
    <recommendedName>
        <fullName evidence="2">DUF7973 domain-containing protein</fullName>
    </recommendedName>
</protein>
<evidence type="ECO:0000313" key="4">
    <source>
        <dbReference type="Proteomes" id="UP000181884"/>
    </source>
</evidence>
<feature type="transmembrane region" description="Helical" evidence="1">
    <location>
        <begin position="178"/>
        <end position="196"/>
    </location>
</feature>
<dbReference type="EMBL" id="JXKH01000005">
    <property type="protein sequence ID" value="OJG18151.1"/>
    <property type="molecule type" value="Genomic_DNA"/>
</dbReference>
<feature type="domain" description="DUF7973" evidence="2">
    <location>
        <begin position="184"/>
        <end position="289"/>
    </location>
</feature>
<accession>A0A1L8RED8</accession>
<name>A0A1L8RED8_9ENTE</name>
<evidence type="ECO:0000259" key="2">
    <source>
        <dbReference type="Pfam" id="PF25928"/>
    </source>
</evidence>
<keyword evidence="4" id="KW-1185">Reference proteome</keyword>
<keyword evidence="1" id="KW-0812">Transmembrane</keyword>
<feature type="transmembrane region" description="Helical" evidence="1">
    <location>
        <begin position="114"/>
        <end position="134"/>
    </location>
</feature>
<feature type="transmembrane region" description="Helical" evidence="1">
    <location>
        <begin position="202"/>
        <end position="221"/>
    </location>
</feature>
<feature type="transmembrane region" description="Helical" evidence="1">
    <location>
        <begin position="7"/>
        <end position="37"/>
    </location>
</feature>
<organism evidence="3 4">
    <name type="scientific">Enterococcus canis</name>
    <dbReference type="NCBI Taxonomy" id="214095"/>
    <lineage>
        <taxon>Bacteria</taxon>
        <taxon>Bacillati</taxon>
        <taxon>Bacillota</taxon>
        <taxon>Bacilli</taxon>
        <taxon>Lactobacillales</taxon>
        <taxon>Enterococcaceae</taxon>
        <taxon>Enterococcus</taxon>
    </lineage>
</organism>
<proteinExistence type="predicted"/>
<reference evidence="3 4" key="1">
    <citation type="submission" date="2014-12" db="EMBL/GenBank/DDBJ databases">
        <title>Draft genome sequences of 29 type strains of Enterococci.</title>
        <authorList>
            <person name="Zhong Z."/>
            <person name="Sun Z."/>
            <person name="Liu W."/>
            <person name="Zhang W."/>
            <person name="Zhang H."/>
        </authorList>
    </citation>
    <scope>NUCLEOTIDE SEQUENCE [LARGE SCALE GENOMIC DNA]</scope>
    <source>
        <strain evidence="3 4">DSM 17029</strain>
    </source>
</reference>
<dbReference type="AlphaFoldDB" id="A0A1L8RED8"/>
<keyword evidence="1" id="KW-0472">Membrane</keyword>
<feature type="domain" description="DUF7973" evidence="2">
    <location>
        <begin position="5"/>
        <end position="176"/>
    </location>
</feature>
<dbReference type="Proteomes" id="UP000181884">
    <property type="component" value="Unassembled WGS sequence"/>
</dbReference>
<evidence type="ECO:0000256" key="1">
    <source>
        <dbReference type="SAM" id="Phobius"/>
    </source>
</evidence>
<sequence length="290" mass="30896">MEMEWATLFLMAFGGGAFGALFGGTTIFIIMGFFILAGSGIALAGGGDAFLLNVAFGTTFAPHISFVGGVVAAAFYGRHRTVLSHEEEFVESTGAFSGADTITPLFKMKDISTLFVGGIFGMVGLALVTLFTNLHLPLDPSALTVATTGIIARLVFGKAGLLGKYPTEEKRYDLSPKHLAFTTFWGAVLAIVSYQVATVTQIDVVMFGFSALSLIVLYFGLEIPVTHHITLISGLAALTFQNIWLTILFGILATFLGNFYQRTFNTHVDSHLDNAALTIATCSLIIGLIA</sequence>
<keyword evidence="1" id="KW-1133">Transmembrane helix</keyword>
<dbReference type="InterPro" id="IPR058279">
    <property type="entry name" value="DUF7973"/>
</dbReference>
<evidence type="ECO:0000313" key="3">
    <source>
        <dbReference type="EMBL" id="OJG18151.1"/>
    </source>
</evidence>